<feature type="region of interest" description="Disordered" evidence="1">
    <location>
        <begin position="76"/>
        <end position="131"/>
    </location>
</feature>
<protein>
    <submittedName>
        <fullName evidence="3">Zinc ribbon domain-containing protein</fullName>
    </submittedName>
</protein>
<accession>A0A8F5V6S3</accession>
<proteinExistence type="predicted"/>
<feature type="compositionally biased region" description="Basic residues" evidence="1">
    <location>
        <begin position="90"/>
        <end position="108"/>
    </location>
</feature>
<dbReference type="EMBL" id="MT951616">
    <property type="protein sequence ID" value="QXO84664.1"/>
    <property type="molecule type" value="Genomic_DNA"/>
</dbReference>
<evidence type="ECO:0000256" key="1">
    <source>
        <dbReference type="SAM" id="MobiDB-lite"/>
    </source>
</evidence>
<evidence type="ECO:0000313" key="3">
    <source>
        <dbReference type="EMBL" id="QXO84664.1"/>
    </source>
</evidence>
<organism evidence="3">
    <name type="scientific">Enterococcus faecium</name>
    <name type="common">Streptococcus faecium</name>
    <dbReference type="NCBI Taxonomy" id="1352"/>
    <lineage>
        <taxon>Bacteria</taxon>
        <taxon>Bacillati</taxon>
        <taxon>Bacillota</taxon>
        <taxon>Bacilli</taxon>
        <taxon>Lactobacillales</taxon>
        <taxon>Enterococcaceae</taxon>
        <taxon>Enterococcus</taxon>
    </lineage>
</organism>
<keyword evidence="2" id="KW-1133">Transmembrane helix</keyword>
<dbReference type="AlphaFoldDB" id="A0A8F5V6S3"/>
<name>A0A8F5V6S3_ENTFC</name>
<sequence length="177" mass="19853">MVWQIKWHKSGIGNADDMEKKICYTYIVYKWVLRNLLVFLFSGKEFDTMKYCPYCGKELANPAASFCTECGESLSSAVPEEAPVTEAQREKKKSSKKHVKKKRYAGKTKRPDVPAKAGGASEPVREDDYDGYYDDVRPIDEGGGREEIDKALVKKIILVVVCVLLIAGACVALMYLI</sequence>
<evidence type="ECO:0000256" key="2">
    <source>
        <dbReference type="SAM" id="Phobius"/>
    </source>
</evidence>
<keyword evidence="2" id="KW-0812">Transmembrane</keyword>
<gene>
    <name evidence="3" type="ORF">Tn6712_000035</name>
</gene>
<reference evidence="3" key="1">
    <citation type="submission" date="2020-08" db="EMBL/GenBank/DDBJ databases">
        <title>Novel genomic islands and a new vanD-subtype in the first VanD-type vancomycin resistant enterococci identified in Norway.</title>
        <authorList>
            <person name="Rubaye A.M."/>
            <person name="Janice J."/>
            <person name="Sundsfjord A."/>
            <person name="Hegstad K."/>
        </authorList>
    </citation>
    <scope>NUCLEOTIDE SEQUENCE</scope>
    <source>
        <strain evidence="3">KresVRE0002</strain>
    </source>
</reference>
<feature type="transmembrane region" description="Helical" evidence="2">
    <location>
        <begin position="156"/>
        <end position="176"/>
    </location>
</feature>
<keyword evidence="2" id="KW-0472">Membrane</keyword>